<name>A0A8X7V254_BRACI</name>
<evidence type="ECO:0000313" key="2">
    <source>
        <dbReference type="EMBL" id="KAG2300645.1"/>
    </source>
</evidence>
<organism evidence="2 3">
    <name type="scientific">Brassica carinata</name>
    <name type="common">Ethiopian mustard</name>
    <name type="synonym">Abyssinian cabbage</name>
    <dbReference type="NCBI Taxonomy" id="52824"/>
    <lineage>
        <taxon>Eukaryota</taxon>
        <taxon>Viridiplantae</taxon>
        <taxon>Streptophyta</taxon>
        <taxon>Embryophyta</taxon>
        <taxon>Tracheophyta</taxon>
        <taxon>Spermatophyta</taxon>
        <taxon>Magnoliopsida</taxon>
        <taxon>eudicotyledons</taxon>
        <taxon>Gunneridae</taxon>
        <taxon>Pentapetalae</taxon>
        <taxon>rosids</taxon>
        <taxon>malvids</taxon>
        <taxon>Brassicales</taxon>
        <taxon>Brassicaceae</taxon>
        <taxon>Brassiceae</taxon>
        <taxon>Brassica</taxon>
    </lineage>
</organism>
<feature type="region of interest" description="Disordered" evidence="1">
    <location>
        <begin position="81"/>
        <end position="105"/>
    </location>
</feature>
<reference evidence="2 3" key="1">
    <citation type="submission" date="2020-02" db="EMBL/GenBank/DDBJ databases">
        <authorList>
            <person name="Ma Q."/>
            <person name="Huang Y."/>
            <person name="Song X."/>
            <person name="Pei D."/>
        </authorList>
    </citation>
    <scope>NUCLEOTIDE SEQUENCE [LARGE SCALE GENOMIC DNA]</scope>
    <source>
        <strain evidence="2">Sxm20200214</strain>
        <tissue evidence="2">Leaf</tissue>
    </source>
</reference>
<dbReference type="AlphaFoldDB" id="A0A8X7V254"/>
<evidence type="ECO:0000256" key="1">
    <source>
        <dbReference type="SAM" id="MobiDB-lite"/>
    </source>
</evidence>
<comment type="caution">
    <text evidence="2">The sequence shown here is derived from an EMBL/GenBank/DDBJ whole genome shotgun (WGS) entry which is preliminary data.</text>
</comment>
<dbReference type="Proteomes" id="UP000886595">
    <property type="component" value="Unassembled WGS sequence"/>
</dbReference>
<dbReference type="EMBL" id="JAAMPC010000008">
    <property type="protein sequence ID" value="KAG2300645.1"/>
    <property type="molecule type" value="Genomic_DNA"/>
</dbReference>
<sequence length="126" mass="12953">MTKKKKAKHGLSGRGASASPSSSSSNQSPGVNKQASSKTPAIPPSLKLDLAAAVSDGSVDLPSDLPLESRATVETSTDVLGLSEIEAPTDGHLPALDKGKGIDYPAVPPVKTPAKVYRPKSIINLR</sequence>
<gene>
    <name evidence="2" type="ORF">Bca52824_037117</name>
</gene>
<keyword evidence="3" id="KW-1185">Reference proteome</keyword>
<accession>A0A8X7V254</accession>
<proteinExistence type="predicted"/>
<evidence type="ECO:0000313" key="3">
    <source>
        <dbReference type="Proteomes" id="UP000886595"/>
    </source>
</evidence>
<feature type="compositionally biased region" description="Low complexity" evidence="1">
    <location>
        <begin position="14"/>
        <end position="30"/>
    </location>
</feature>
<feature type="compositionally biased region" description="Basic residues" evidence="1">
    <location>
        <begin position="1"/>
        <end position="11"/>
    </location>
</feature>
<protein>
    <submittedName>
        <fullName evidence="2">Uncharacterized protein</fullName>
    </submittedName>
</protein>
<feature type="region of interest" description="Disordered" evidence="1">
    <location>
        <begin position="1"/>
        <end position="44"/>
    </location>
</feature>